<evidence type="ECO:0000259" key="20">
    <source>
        <dbReference type="Pfam" id="PF04548"/>
    </source>
</evidence>
<protein>
    <recommendedName>
        <fullName evidence="20">AIG1-type G domain-containing protein</fullName>
    </recommendedName>
</protein>
<dbReference type="AlphaFoldDB" id="A0A1X7UCM5"/>
<keyword evidence="13" id="KW-0653">Protein transport</keyword>
<keyword evidence="16 19" id="KW-0472">Membrane</keyword>
<evidence type="ECO:0000256" key="19">
    <source>
        <dbReference type="SAM" id="Phobius"/>
    </source>
</evidence>
<comment type="subcellular location">
    <subcellularLocation>
        <location evidence="2">Membrane</location>
        <topology evidence="2">Single-pass membrane protein</topology>
    </subcellularLocation>
    <subcellularLocation>
        <location evidence="17">Plastid</location>
        <location evidence="17">Chloroplast outer membrane</location>
    </subcellularLocation>
</comment>
<accession>A0A1X7UCM5</accession>
<keyword evidence="8" id="KW-0479">Metal-binding</keyword>
<proteinExistence type="inferred from homology"/>
<organism evidence="21">
    <name type="scientific">Amphimedon queenslandica</name>
    <name type="common">Sponge</name>
    <dbReference type="NCBI Taxonomy" id="400682"/>
    <lineage>
        <taxon>Eukaryota</taxon>
        <taxon>Metazoa</taxon>
        <taxon>Porifera</taxon>
        <taxon>Demospongiae</taxon>
        <taxon>Heteroscleromorpha</taxon>
        <taxon>Haplosclerida</taxon>
        <taxon>Niphatidae</taxon>
        <taxon>Amphimedon</taxon>
    </lineage>
</organism>
<comment type="cofactor">
    <cofactor evidence="1">
        <name>Mg(2+)</name>
        <dbReference type="ChEBI" id="CHEBI:18420"/>
    </cofactor>
</comment>
<keyword evidence="5" id="KW-0150">Chloroplast</keyword>
<sequence>MAEGGEENLQETDQPKAEDPLTIIVIGRTGVGKSALVNSLLGDTIDREAIVTDGLQPTDHDILEKHEGSFCGEQVVVYDTKGLGNPRLDDDDLMKHYLAAIKTQGNRLIVLICQKLGESYDTNRRFAKLLARHFGDSYNTWKKCIFVLTKANQYKNKETSDEVDHGTITKTKLRVYSEEWKIVFRQCLCEYGIPGKIISERPVCFAGLNGSDLEDWIKPLFGKCKSVDEAQKYSASSGRKLRGAVIGATVGGIVLPLAGVPIGFGAGWYVGKKSYMKKIKKKEKNKKIEEIAKLYQKEEDKRNQEDEN</sequence>
<dbReference type="InParanoid" id="A0A1X7UCM5"/>
<keyword evidence="4" id="KW-0813">Transport</keyword>
<evidence type="ECO:0000256" key="13">
    <source>
        <dbReference type="ARBA" id="ARBA00022927"/>
    </source>
</evidence>
<evidence type="ECO:0000256" key="7">
    <source>
        <dbReference type="ARBA" id="ARBA00022692"/>
    </source>
</evidence>
<evidence type="ECO:0000256" key="4">
    <source>
        <dbReference type="ARBA" id="ARBA00022448"/>
    </source>
</evidence>
<evidence type="ECO:0000256" key="1">
    <source>
        <dbReference type="ARBA" id="ARBA00001946"/>
    </source>
</evidence>
<reference evidence="21" key="1">
    <citation type="submission" date="2017-05" db="UniProtKB">
        <authorList>
            <consortium name="EnsemblMetazoa"/>
        </authorList>
    </citation>
    <scope>IDENTIFICATION</scope>
</reference>
<dbReference type="GO" id="GO:0016020">
    <property type="term" value="C:membrane"/>
    <property type="evidence" value="ECO:0007669"/>
    <property type="project" value="UniProtKB-SubCell"/>
</dbReference>
<dbReference type="PANTHER" id="PTHR10903">
    <property type="entry name" value="GTPASE, IMAP FAMILY MEMBER-RELATED"/>
    <property type="match status" value="1"/>
</dbReference>
<dbReference type="PANTHER" id="PTHR10903:SF135">
    <property type="entry name" value="TRANSLOCASE OF CHLOROPLAST 120, CHLOROPLASTIC-RELATED"/>
    <property type="match status" value="1"/>
</dbReference>
<evidence type="ECO:0000313" key="21">
    <source>
        <dbReference type="EnsemblMetazoa" id="Aqu2.1.25245_001"/>
    </source>
</evidence>
<evidence type="ECO:0000256" key="15">
    <source>
        <dbReference type="ARBA" id="ARBA00023134"/>
    </source>
</evidence>
<evidence type="ECO:0000256" key="10">
    <source>
        <dbReference type="ARBA" id="ARBA00022801"/>
    </source>
</evidence>
<name>A0A1X7UCM5_AMPQE</name>
<evidence type="ECO:0000256" key="14">
    <source>
        <dbReference type="ARBA" id="ARBA00022989"/>
    </source>
</evidence>
<evidence type="ECO:0000256" key="18">
    <source>
        <dbReference type="SAM" id="Coils"/>
    </source>
</evidence>
<keyword evidence="12" id="KW-0460">Magnesium</keyword>
<dbReference type="eggNOG" id="ENOG502SXQB">
    <property type="taxonomic scope" value="Eukaryota"/>
</dbReference>
<dbReference type="SUPFAM" id="SSF52540">
    <property type="entry name" value="P-loop containing nucleoside triphosphate hydrolases"/>
    <property type="match status" value="1"/>
</dbReference>
<evidence type="ECO:0000256" key="9">
    <source>
        <dbReference type="ARBA" id="ARBA00022741"/>
    </source>
</evidence>
<feature type="domain" description="AIG1-type G" evidence="20">
    <location>
        <begin position="21"/>
        <end position="163"/>
    </location>
</feature>
<feature type="coiled-coil region" evidence="18">
    <location>
        <begin position="281"/>
        <end position="308"/>
    </location>
</feature>
<dbReference type="GO" id="GO:0016787">
    <property type="term" value="F:hydrolase activity"/>
    <property type="evidence" value="ECO:0007669"/>
    <property type="project" value="UniProtKB-KW"/>
</dbReference>
<keyword evidence="6" id="KW-0934">Plastid</keyword>
<dbReference type="EnsemblMetazoa" id="Aqu2.1.25245_001">
    <property type="protein sequence ID" value="Aqu2.1.25245_001"/>
    <property type="gene ID" value="Aqu2.1.25245"/>
</dbReference>
<evidence type="ECO:0000256" key="5">
    <source>
        <dbReference type="ARBA" id="ARBA00022528"/>
    </source>
</evidence>
<keyword evidence="15" id="KW-0342">GTP-binding</keyword>
<dbReference type="GO" id="GO:0015031">
    <property type="term" value="P:protein transport"/>
    <property type="evidence" value="ECO:0007669"/>
    <property type="project" value="UniProtKB-KW"/>
</dbReference>
<dbReference type="GO" id="GO:0005525">
    <property type="term" value="F:GTP binding"/>
    <property type="evidence" value="ECO:0007669"/>
    <property type="project" value="UniProtKB-KW"/>
</dbReference>
<evidence type="ECO:0000256" key="6">
    <source>
        <dbReference type="ARBA" id="ARBA00022640"/>
    </source>
</evidence>
<feature type="transmembrane region" description="Helical" evidence="19">
    <location>
        <begin position="244"/>
        <end position="271"/>
    </location>
</feature>
<comment type="similarity">
    <text evidence="3">Belongs to the TRAFAC class TrmE-Era-EngA-EngB-Septin-like GTPase superfamily. AIG1/Toc34/Toc159-like paraseptin GTPase family. IAN subfamily.</text>
</comment>
<evidence type="ECO:0000256" key="16">
    <source>
        <dbReference type="ARBA" id="ARBA00023136"/>
    </source>
</evidence>
<keyword evidence="7 19" id="KW-0812">Transmembrane</keyword>
<evidence type="ECO:0000256" key="12">
    <source>
        <dbReference type="ARBA" id="ARBA00022842"/>
    </source>
</evidence>
<dbReference type="Pfam" id="PF04548">
    <property type="entry name" value="AIG1"/>
    <property type="match status" value="1"/>
</dbReference>
<evidence type="ECO:0000256" key="2">
    <source>
        <dbReference type="ARBA" id="ARBA00004167"/>
    </source>
</evidence>
<dbReference type="OrthoDB" id="8954335at2759"/>
<keyword evidence="11" id="KW-1002">Plastid outer membrane</keyword>
<evidence type="ECO:0000256" key="17">
    <source>
        <dbReference type="ARBA" id="ARBA00024013"/>
    </source>
</evidence>
<dbReference type="GO" id="GO:0046872">
    <property type="term" value="F:metal ion binding"/>
    <property type="evidence" value="ECO:0007669"/>
    <property type="project" value="UniProtKB-KW"/>
</dbReference>
<keyword evidence="9" id="KW-0547">Nucleotide-binding</keyword>
<evidence type="ECO:0000256" key="3">
    <source>
        <dbReference type="ARBA" id="ARBA00008535"/>
    </source>
</evidence>
<dbReference type="InterPro" id="IPR006703">
    <property type="entry name" value="G_AIG1"/>
</dbReference>
<evidence type="ECO:0000256" key="11">
    <source>
        <dbReference type="ARBA" id="ARBA00022805"/>
    </source>
</evidence>
<dbReference type="Gene3D" id="3.40.50.300">
    <property type="entry name" value="P-loop containing nucleotide triphosphate hydrolases"/>
    <property type="match status" value="1"/>
</dbReference>
<keyword evidence="14 19" id="KW-1133">Transmembrane helix</keyword>
<dbReference type="InterPro" id="IPR027417">
    <property type="entry name" value="P-loop_NTPase"/>
</dbReference>
<dbReference type="InterPro" id="IPR045058">
    <property type="entry name" value="GIMA/IAN/Toc"/>
</dbReference>
<evidence type="ECO:0000256" key="8">
    <source>
        <dbReference type="ARBA" id="ARBA00022723"/>
    </source>
</evidence>
<keyword evidence="18" id="KW-0175">Coiled coil</keyword>
<keyword evidence="10" id="KW-0378">Hydrolase</keyword>